<dbReference type="InterPro" id="IPR011009">
    <property type="entry name" value="Kinase-like_dom_sf"/>
</dbReference>
<dbReference type="GO" id="GO:0005737">
    <property type="term" value="C:cytoplasm"/>
    <property type="evidence" value="ECO:0007669"/>
    <property type="project" value="TreeGrafter"/>
</dbReference>
<evidence type="ECO:0000256" key="1">
    <source>
        <dbReference type="ARBA" id="ARBA00022741"/>
    </source>
</evidence>
<feature type="binding site" evidence="3">
    <location>
        <position position="771"/>
    </location>
    <ligand>
        <name>Zn(2+)</name>
        <dbReference type="ChEBI" id="CHEBI:29105"/>
    </ligand>
</feature>
<keyword evidence="2" id="KW-0067">ATP-binding</keyword>
<dbReference type="GO" id="GO:0004674">
    <property type="term" value="F:protein serine/threonine kinase activity"/>
    <property type="evidence" value="ECO:0007669"/>
    <property type="project" value="TreeGrafter"/>
</dbReference>
<dbReference type="SMART" id="SM01260">
    <property type="entry name" value="LANC_like"/>
    <property type="match status" value="1"/>
</dbReference>
<dbReference type="PROSITE" id="PS50011">
    <property type="entry name" value="PROTEIN_KINASE_DOM"/>
    <property type="match status" value="1"/>
</dbReference>
<dbReference type="PANTHER" id="PTHR24346:SF30">
    <property type="entry name" value="MATERNAL EMBRYONIC LEUCINE ZIPPER KINASE"/>
    <property type="match status" value="1"/>
</dbReference>
<dbReference type="SUPFAM" id="SSF158745">
    <property type="entry name" value="LanC-like"/>
    <property type="match status" value="1"/>
</dbReference>
<keyword evidence="3" id="KW-0479">Metal-binding</keyword>
<dbReference type="Pfam" id="PF05147">
    <property type="entry name" value="LANC_like"/>
    <property type="match status" value="1"/>
</dbReference>
<dbReference type="Proteomes" id="UP000585638">
    <property type="component" value="Unassembled WGS sequence"/>
</dbReference>
<dbReference type="InterPro" id="IPR057929">
    <property type="entry name" value="RamC_N"/>
</dbReference>
<feature type="domain" description="Protein kinase" evidence="4">
    <location>
        <begin position="212"/>
        <end position="468"/>
    </location>
</feature>
<dbReference type="GO" id="GO:0046872">
    <property type="term" value="F:metal ion binding"/>
    <property type="evidence" value="ECO:0007669"/>
    <property type="project" value="UniProtKB-KW"/>
</dbReference>
<dbReference type="GO" id="GO:0035556">
    <property type="term" value="P:intracellular signal transduction"/>
    <property type="evidence" value="ECO:0007669"/>
    <property type="project" value="TreeGrafter"/>
</dbReference>
<keyword evidence="6" id="KW-1185">Reference proteome</keyword>
<protein>
    <recommendedName>
        <fullName evidence="4">Protein kinase domain-containing protein</fullName>
    </recommendedName>
</protein>
<evidence type="ECO:0000256" key="3">
    <source>
        <dbReference type="PIRSR" id="PIRSR607822-1"/>
    </source>
</evidence>
<dbReference type="RefSeq" id="WP_184869816.1">
    <property type="nucleotide sequence ID" value="NZ_BAAAWY010000061.1"/>
</dbReference>
<dbReference type="Pfam" id="PF25816">
    <property type="entry name" value="RamC_N"/>
    <property type="match status" value="1"/>
</dbReference>
<proteinExistence type="predicted"/>
<gene>
    <name evidence="5" type="ORF">BJ998_008576</name>
</gene>
<dbReference type="PANTHER" id="PTHR24346">
    <property type="entry name" value="MAP/MICROTUBULE AFFINITY-REGULATING KINASE"/>
    <property type="match status" value="1"/>
</dbReference>
<dbReference type="CDD" id="cd04791">
    <property type="entry name" value="LanC_SerThrkinase"/>
    <property type="match status" value="1"/>
</dbReference>
<feature type="binding site" evidence="3">
    <location>
        <position position="733"/>
    </location>
    <ligand>
        <name>Zn(2+)</name>
        <dbReference type="ChEBI" id="CHEBI:29105"/>
    </ligand>
</feature>
<feature type="binding site" evidence="3">
    <location>
        <position position="772"/>
    </location>
    <ligand>
        <name>Zn(2+)</name>
        <dbReference type="ChEBI" id="CHEBI:29105"/>
    </ligand>
</feature>
<dbReference type="GO" id="GO:0005524">
    <property type="term" value="F:ATP binding"/>
    <property type="evidence" value="ECO:0007669"/>
    <property type="project" value="UniProtKB-KW"/>
</dbReference>
<name>A0A7W9KRC7_9PSEU</name>
<dbReference type="PRINTS" id="PR01950">
    <property type="entry name" value="LANCSUPER"/>
</dbReference>
<evidence type="ECO:0000256" key="2">
    <source>
        <dbReference type="ARBA" id="ARBA00022840"/>
    </source>
</evidence>
<evidence type="ECO:0000313" key="5">
    <source>
        <dbReference type="EMBL" id="MBB5897317.1"/>
    </source>
</evidence>
<dbReference type="InterPro" id="IPR007822">
    <property type="entry name" value="LANC-like"/>
</dbReference>
<dbReference type="EMBL" id="JACHIR010000003">
    <property type="protein sequence ID" value="MBB5897317.1"/>
    <property type="molecule type" value="Genomic_DNA"/>
</dbReference>
<evidence type="ECO:0000259" key="4">
    <source>
        <dbReference type="PROSITE" id="PS50011"/>
    </source>
</evidence>
<evidence type="ECO:0000313" key="6">
    <source>
        <dbReference type="Proteomes" id="UP000585638"/>
    </source>
</evidence>
<dbReference type="GO" id="GO:0031179">
    <property type="term" value="P:peptide modification"/>
    <property type="evidence" value="ECO:0007669"/>
    <property type="project" value="InterPro"/>
</dbReference>
<dbReference type="InterPro" id="IPR000719">
    <property type="entry name" value="Prot_kinase_dom"/>
</dbReference>
<dbReference type="AlphaFoldDB" id="A0A7W9KRC7"/>
<dbReference type="Pfam" id="PF00069">
    <property type="entry name" value="Pkinase"/>
    <property type="match status" value="1"/>
</dbReference>
<dbReference type="SMART" id="SM00220">
    <property type="entry name" value="S_TKc"/>
    <property type="match status" value="1"/>
</dbReference>
<keyword evidence="1" id="KW-0547">Nucleotide-binding</keyword>
<reference evidence="5 6" key="1">
    <citation type="submission" date="2020-08" db="EMBL/GenBank/DDBJ databases">
        <title>Sequencing the genomes of 1000 actinobacteria strains.</title>
        <authorList>
            <person name="Klenk H.-P."/>
        </authorList>
    </citation>
    <scope>NUCLEOTIDE SEQUENCE [LARGE SCALE GENOMIC DNA]</scope>
    <source>
        <strain evidence="5 6">DSM 43851</strain>
    </source>
</reference>
<accession>A0A7W9KRC7</accession>
<dbReference type="InterPro" id="IPR058053">
    <property type="entry name" value="RamC_C"/>
</dbReference>
<comment type="caution">
    <text evidence="5">The sequence shown here is derived from an EMBL/GenBank/DDBJ whole genome shotgun (WGS) entry which is preliminary data.</text>
</comment>
<dbReference type="NCBIfam" id="NF038150">
    <property type="entry name" value="lanthi_synth_IV"/>
    <property type="match status" value="1"/>
</dbReference>
<organism evidence="5 6">
    <name type="scientific">Kutzneria kofuensis</name>
    <dbReference type="NCBI Taxonomy" id="103725"/>
    <lineage>
        <taxon>Bacteria</taxon>
        <taxon>Bacillati</taxon>
        <taxon>Actinomycetota</taxon>
        <taxon>Actinomycetes</taxon>
        <taxon>Pseudonocardiales</taxon>
        <taxon>Pseudonocardiaceae</taxon>
        <taxon>Kutzneria</taxon>
    </lineage>
</organism>
<dbReference type="Gene3D" id="1.10.510.10">
    <property type="entry name" value="Transferase(Phosphotransferase) domain 1"/>
    <property type="match status" value="1"/>
</dbReference>
<dbReference type="Gene3D" id="1.50.10.20">
    <property type="match status" value="1"/>
</dbReference>
<sequence length="844" mass="91232">MPEHSTFPLVELVRAAIPDGSADHWRLRTDDFWCHVSHDDGVRRKQGWKLHLSATPLSAPMVLFRAAEVLLAQGCDFKFAKGLAQVEELTSGRYRRAQAGKFVTVYPADDEQFARIAPLLHEATLGLPGPRIPSDRPYAEHSLVHMRFGAIHGVPVLTNDGSFEARLTDPDGRPVKDERTPWFAPPAWAPPPPVPVPTAVSNGRRVVIDDRFQVDSAIRHSSRGGVYFGTDLATGAKVVLKQARPHVAAQLNGLDARDALRREARMLTELKGLAAELIVLVEHGGDLFLIESVVPGRPLTDEVDAMLRAGAEPYSLARKLIALLRAVHDRGLVFRDLSPANVMALPDGELRLIDPETAARPGELVHRTFTPGFAAPEVLNGKRFEPAPDTAVDRYALGTFLLFLATGAPPALPSDPRDPHDRLRAVVTANDSEAVRRFAPAILGLTRTDPAERWSLDRALASLDGPVSDVATAEPIGTDQLIWDGLKHIESTMDLSAKRLWPTDGFGTGTDACAVQYGAAGVLGVLNQAAKAGYDVPVGDVARWIDERRLDVPKLLPGLYFGRAGTAWALHDAGTLLDDRELRDHAVDMARQFPTRWPNPDICHGSAGHGLLALHLWKAGAGDEFLARASDIADGLLDAATRTDDGVFWPVPDDFDSELAGTWHFGFGHGVAGVGTFLLEAADATGRADLHDVAAEAGATLAKAAVEDPDGGVRWRPDYRRAERSGDLTRHWCSGSSGVGTFLHRLGRHDLAAGAAVAVKAHRWRSSPCVCHGLAGDGEFLLDLGHDVDDLVTVLRTRAVLKAGRAVLPDETQLKFVVNYATGLAGPVGFLLRVRHGGPRPWHP</sequence>
<dbReference type="SUPFAM" id="SSF56112">
    <property type="entry name" value="Protein kinase-like (PK-like)"/>
    <property type="match status" value="1"/>
</dbReference>
<keyword evidence="3" id="KW-0862">Zinc</keyword>